<sequence>MRPQADITPSGLTSQSDDETYNPNSRDKLLDNWYKTVNNLNKFWKIWHEQYILSLREKYDAHHKQPHNLTCREPQLNEIAVLLEDETPRGEWKLCRVEAINRNENGQAHSVDIRIPNGHTLKRPINKIMPLEITNVKVNEDKTDLEEKLPNTVGTNKKRQHAHAAFSTLCLLAMLTLGINADHFIVNTCVRQPHGVLMKLPTLLQCNELLNAPYVASQTVTIYTRQYLTTNGTSCSKLTRTVCTDSFLRWHMAVVRDQTLITNTSTHACFMMQQTKQFEGIPLKPDGPNKWSSRQPTKYSYGWFGTKCQETINYRIEKGILNFYDGMTRLEGCDKRNGKCITRTETLIWNQSDIFQQCPYRQLGLFSARISKKFVTVPKLQEIFVRQITTNRTSETFKLCGIHQGEELKNGMLIDLGPPKGLVNTNAAHENQEAYPLLVENVPEETRRKGNDEMNAKLQFLLSTVEQFNSENQNEIDRKLCENHNHILRIIKWIGQHDPTAAARMILKRDDVKAELIGDNLRVYSCLKLKLTTNETIVDAYNQVTEIHPAHNILFDAPTITDINEEEIIKNLQMRNKNSQWNRQERKPKMNDITDEVEIVIKDVESVIDKTTDVIENEINEIMKHWRLISSLIIITLICIILAVIIAQLKGYIKLCSHFSNKKGLEKRHNKENQNKEIQLEMASMVPVSKEINLVINSVVPAGVKATQTTKQFVPVTWETTAGPPLSRLPDNREEETH</sequence>
<dbReference type="Gene3D" id="1.20.5.1890">
    <property type="match status" value="1"/>
</dbReference>
<evidence type="ECO:0000259" key="3">
    <source>
        <dbReference type="Pfam" id="PF18701"/>
    </source>
</evidence>
<reference evidence="6" key="1">
    <citation type="submission" date="2017-02" db="UniProtKB">
        <authorList>
            <consortium name="WormBaseParasite"/>
        </authorList>
    </citation>
    <scope>IDENTIFICATION</scope>
</reference>
<dbReference type="AlphaFoldDB" id="A0A0M3J174"/>
<dbReference type="Proteomes" id="UP000267096">
    <property type="component" value="Unassembled WGS sequence"/>
</dbReference>
<feature type="region of interest" description="Disordered" evidence="1">
    <location>
        <begin position="1"/>
        <end position="25"/>
    </location>
</feature>
<dbReference type="WBParaSite" id="ASIM_0000126901-mRNA-1">
    <property type="protein sequence ID" value="ASIM_0000126901-mRNA-1"/>
    <property type="gene ID" value="ASIM_0000126901"/>
</dbReference>
<gene>
    <name evidence="4" type="ORF">ASIM_LOCUS1156</name>
</gene>
<reference evidence="4 5" key="2">
    <citation type="submission" date="2018-11" db="EMBL/GenBank/DDBJ databases">
        <authorList>
            <consortium name="Pathogen Informatics"/>
        </authorList>
    </citation>
    <scope>NUCLEOTIDE SEQUENCE [LARGE SCALE GENOMIC DNA]</scope>
</reference>
<proteinExistence type="predicted"/>
<dbReference type="Pfam" id="PF18701">
    <property type="entry name" value="DUF5641"/>
    <property type="match status" value="1"/>
</dbReference>
<keyword evidence="5" id="KW-1185">Reference proteome</keyword>
<organism evidence="6">
    <name type="scientific">Anisakis simplex</name>
    <name type="common">Herring worm</name>
    <dbReference type="NCBI Taxonomy" id="6269"/>
    <lineage>
        <taxon>Eukaryota</taxon>
        <taxon>Metazoa</taxon>
        <taxon>Ecdysozoa</taxon>
        <taxon>Nematoda</taxon>
        <taxon>Chromadorea</taxon>
        <taxon>Rhabditida</taxon>
        <taxon>Spirurina</taxon>
        <taxon>Ascaridomorpha</taxon>
        <taxon>Ascaridoidea</taxon>
        <taxon>Anisakidae</taxon>
        <taxon>Anisakis</taxon>
        <taxon>Anisakis simplex complex</taxon>
    </lineage>
</organism>
<accession>A0A0M3J174</accession>
<feature type="domain" description="DUF5641" evidence="3">
    <location>
        <begin position="33"/>
        <end position="131"/>
    </location>
</feature>
<evidence type="ECO:0000313" key="4">
    <source>
        <dbReference type="EMBL" id="VDK18470.1"/>
    </source>
</evidence>
<name>A0A0M3J174_ANISI</name>
<dbReference type="EMBL" id="UYRR01001097">
    <property type="protein sequence ID" value="VDK18470.1"/>
    <property type="molecule type" value="Genomic_DNA"/>
</dbReference>
<feature type="transmembrane region" description="Helical" evidence="2">
    <location>
        <begin position="626"/>
        <end position="647"/>
    </location>
</feature>
<protein>
    <submittedName>
        <fullName evidence="6">DUF5641 domain-containing protein</fullName>
    </submittedName>
</protein>
<dbReference type="OrthoDB" id="5875288at2759"/>
<keyword evidence="2" id="KW-0812">Transmembrane</keyword>
<evidence type="ECO:0000313" key="6">
    <source>
        <dbReference type="WBParaSite" id="ASIM_0000126901-mRNA-1"/>
    </source>
</evidence>
<dbReference type="InterPro" id="IPR040676">
    <property type="entry name" value="DUF5641"/>
</dbReference>
<keyword evidence="2" id="KW-1133">Transmembrane helix</keyword>
<evidence type="ECO:0000313" key="5">
    <source>
        <dbReference type="Proteomes" id="UP000267096"/>
    </source>
</evidence>
<evidence type="ECO:0000256" key="2">
    <source>
        <dbReference type="SAM" id="Phobius"/>
    </source>
</evidence>
<keyword evidence="2" id="KW-0472">Membrane</keyword>
<evidence type="ECO:0000256" key="1">
    <source>
        <dbReference type="SAM" id="MobiDB-lite"/>
    </source>
</evidence>